<evidence type="ECO:0000313" key="4">
    <source>
        <dbReference type="Proteomes" id="UP000230069"/>
    </source>
</evidence>
<sequence>MPPRLRPRELPKFTKAEIEHMEVLLNLGGEESLSREFCEKLAKKFSLAEGRSGKPAIQWDQVQSWFRMKQKPSKGEVAPITSAPIKTQTVTPSNPSISNGPPENSAPPKGEKLPDISDLEFEAKSSKDGAWYDVAHFLTHRVLNSGEPEVRVRFVGFGSEEDEWVNVKTGVRERSLPLESSECHKVNVGDLVLCFHEKRDQAIYYDAHVLEIQRKLHDIRGCRCLFLLRYVHDNTEERVQLKRLCCRPSY</sequence>
<dbReference type="OrthoDB" id="1885884at2759"/>
<dbReference type="GO" id="GO:0003682">
    <property type="term" value="F:chromatin binding"/>
    <property type="evidence" value="ECO:0007669"/>
    <property type="project" value="InterPro"/>
</dbReference>
<dbReference type="FunCoup" id="A0A2G5DGX3">
    <property type="interactions" value="870"/>
</dbReference>
<feature type="region of interest" description="Disordered" evidence="1">
    <location>
        <begin position="73"/>
        <end position="114"/>
    </location>
</feature>
<proteinExistence type="predicted"/>
<name>A0A2G5DGX3_AQUCA</name>
<dbReference type="Gene3D" id="2.30.30.140">
    <property type="match status" value="1"/>
</dbReference>
<evidence type="ECO:0000259" key="2">
    <source>
        <dbReference type="Pfam" id="PF16719"/>
    </source>
</evidence>
<dbReference type="STRING" id="218851.A0A2G5DGX3"/>
<evidence type="ECO:0000313" key="3">
    <source>
        <dbReference type="EMBL" id="PIA42756.1"/>
    </source>
</evidence>
<dbReference type="AlphaFoldDB" id="A0A2G5DGX3"/>
<dbReference type="Proteomes" id="UP000230069">
    <property type="component" value="Unassembled WGS sequence"/>
</dbReference>
<dbReference type="InParanoid" id="A0A2G5DGX3"/>
<organism evidence="3 4">
    <name type="scientific">Aquilegia coerulea</name>
    <name type="common">Rocky mountain columbine</name>
    <dbReference type="NCBI Taxonomy" id="218851"/>
    <lineage>
        <taxon>Eukaryota</taxon>
        <taxon>Viridiplantae</taxon>
        <taxon>Streptophyta</taxon>
        <taxon>Embryophyta</taxon>
        <taxon>Tracheophyta</taxon>
        <taxon>Spermatophyta</taxon>
        <taxon>Magnoliopsida</taxon>
        <taxon>Ranunculales</taxon>
        <taxon>Ranunculaceae</taxon>
        <taxon>Thalictroideae</taxon>
        <taxon>Aquilegia</taxon>
    </lineage>
</organism>
<feature type="compositionally biased region" description="Polar residues" evidence="1">
    <location>
        <begin position="84"/>
        <end position="102"/>
    </location>
</feature>
<feature type="domain" description="SAWADEE" evidence="2">
    <location>
        <begin position="118"/>
        <end position="245"/>
    </location>
</feature>
<dbReference type="PANTHER" id="PTHR33827:SF3">
    <property type="entry name" value="OS09G0346900 PROTEIN"/>
    <property type="match status" value="1"/>
</dbReference>
<protein>
    <recommendedName>
        <fullName evidence="2">SAWADEE domain-containing protein</fullName>
    </recommendedName>
</protein>
<evidence type="ECO:0000256" key="1">
    <source>
        <dbReference type="SAM" id="MobiDB-lite"/>
    </source>
</evidence>
<gene>
    <name evidence="3" type="ORF">AQUCO_02000303v1</name>
</gene>
<dbReference type="PANTHER" id="PTHR33827">
    <property type="entry name" value="PROTEIN SAWADEE HOMEODOMAIN HOMOLOG 2"/>
    <property type="match status" value="1"/>
</dbReference>
<dbReference type="Gene3D" id="2.40.50.40">
    <property type="match status" value="1"/>
</dbReference>
<reference evidence="3 4" key="1">
    <citation type="submission" date="2017-09" db="EMBL/GenBank/DDBJ databases">
        <title>WGS assembly of Aquilegia coerulea Goldsmith.</title>
        <authorList>
            <person name="Hodges S."/>
            <person name="Kramer E."/>
            <person name="Nordborg M."/>
            <person name="Tomkins J."/>
            <person name="Borevitz J."/>
            <person name="Derieg N."/>
            <person name="Yan J."/>
            <person name="Mihaltcheva S."/>
            <person name="Hayes R.D."/>
            <person name="Rokhsar D."/>
        </authorList>
    </citation>
    <scope>NUCLEOTIDE SEQUENCE [LARGE SCALE GENOMIC DNA]</scope>
    <source>
        <strain evidence="4">cv. Goldsmith</strain>
    </source>
</reference>
<keyword evidence="4" id="KW-1185">Reference proteome</keyword>
<dbReference type="Pfam" id="PF16719">
    <property type="entry name" value="SAWADEE"/>
    <property type="match status" value="1"/>
</dbReference>
<accession>A0A2G5DGX3</accession>
<dbReference type="EMBL" id="KZ305037">
    <property type="protein sequence ID" value="PIA42756.1"/>
    <property type="molecule type" value="Genomic_DNA"/>
</dbReference>
<dbReference type="InterPro" id="IPR032001">
    <property type="entry name" value="SAWADEE_dom"/>
</dbReference>
<dbReference type="InterPro" id="IPR039276">
    <property type="entry name" value="SHH1/2"/>
</dbReference>